<gene>
    <name evidence="3" type="ORF">SS7213T_09804</name>
</gene>
<sequence length="104" mass="12404">MTNYYIVKFVHTDLLGWQEHLEAHVKYLYQLTTKGYLAISGPIENEDEQRKEAYLILKADNEQKLQTLLENDPYWYEGLVAEYTVEEWKPMFGDLNNLTINRPF</sequence>
<dbReference type="SUPFAM" id="SSF54909">
    <property type="entry name" value="Dimeric alpha+beta barrel"/>
    <property type="match status" value="1"/>
</dbReference>
<keyword evidence="4" id="KW-1185">Reference proteome</keyword>
<proteinExistence type="inferred from homology"/>
<comment type="caution">
    <text evidence="3">The sequence shown here is derived from an EMBL/GenBank/DDBJ whole genome shotgun (WGS) entry which is preliminary data.</text>
</comment>
<dbReference type="AlphaFoldDB" id="G5JKE9"/>
<dbReference type="Proteomes" id="UP000005413">
    <property type="component" value="Unassembled WGS sequence"/>
</dbReference>
<reference evidence="3 4" key="1">
    <citation type="journal article" date="2012" name="BMC Genomics">
        <title>Comparative genomic analysis of the genus Staphylococcus including Staphylococcus aureus and its newly described sister species Staphylococcus simiae.</title>
        <authorList>
            <person name="Suzuki H."/>
            <person name="Lefebure T."/>
            <person name="Pavinski Bitar P."/>
            <person name="Stanhope M.J."/>
        </authorList>
    </citation>
    <scope>NUCLEOTIDE SEQUENCE [LARGE SCALE GENOMIC DNA]</scope>
    <source>
        <strain evidence="3 4">CCM 7213</strain>
    </source>
</reference>
<dbReference type="PANTHER" id="PTHR37828:SF1">
    <property type="entry name" value="YCII-RELATED DOMAIN-CONTAINING PROTEIN"/>
    <property type="match status" value="1"/>
</dbReference>
<name>G5JKE9_9STAP</name>
<dbReference type="Gene3D" id="3.30.70.1060">
    <property type="entry name" value="Dimeric alpha+beta barrel"/>
    <property type="match status" value="1"/>
</dbReference>
<dbReference type="PATRIC" id="fig|911238.3.peg.1711"/>
<evidence type="ECO:0000313" key="4">
    <source>
        <dbReference type="Proteomes" id="UP000005413"/>
    </source>
</evidence>
<comment type="similarity">
    <text evidence="1">Belongs to the YciI family.</text>
</comment>
<evidence type="ECO:0000259" key="2">
    <source>
        <dbReference type="Pfam" id="PF03795"/>
    </source>
</evidence>
<dbReference type="Pfam" id="PF03795">
    <property type="entry name" value="YCII"/>
    <property type="match status" value="1"/>
</dbReference>
<dbReference type="InterPro" id="IPR011008">
    <property type="entry name" value="Dimeric_a/b-barrel"/>
</dbReference>
<evidence type="ECO:0000313" key="3">
    <source>
        <dbReference type="EMBL" id="EHJ07320.1"/>
    </source>
</evidence>
<dbReference type="RefSeq" id="WP_002464651.1">
    <property type="nucleotide sequence ID" value="NZ_AEUN01000483.1"/>
</dbReference>
<protein>
    <recommendedName>
        <fullName evidence="2">YCII-related domain-containing protein</fullName>
    </recommendedName>
</protein>
<feature type="domain" description="YCII-related" evidence="2">
    <location>
        <begin position="18"/>
        <end position="89"/>
    </location>
</feature>
<evidence type="ECO:0000256" key="1">
    <source>
        <dbReference type="ARBA" id="ARBA00007689"/>
    </source>
</evidence>
<dbReference type="InterPro" id="IPR005545">
    <property type="entry name" value="YCII"/>
</dbReference>
<dbReference type="EMBL" id="AEUN01000483">
    <property type="protein sequence ID" value="EHJ07320.1"/>
    <property type="molecule type" value="Genomic_DNA"/>
</dbReference>
<organism evidence="3 4">
    <name type="scientific">Staphylococcus simiae CCM 7213 = CCUG 51256</name>
    <dbReference type="NCBI Taxonomy" id="911238"/>
    <lineage>
        <taxon>Bacteria</taxon>
        <taxon>Bacillati</taxon>
        <taxon>Bacillota</taxon>
        <taxon>Bacilli</taxon>
        <taxon>Bacillales</taxon>
        <taxon>Staphylococcaceae</taxon>
        <taxon>Staphylococcus</taxon>
    </lineage>
</organism>
<dbReference type="PANTHER" id="PTHR37828">
    <property type="entry name" value="GSR2449 PROTEIN"/>
    <property type="match status" value="1"/>
</dbReference>
<accession>G5JKE9</accession>
<dbReference type="OrthoDB" id="2293521at2"/>